<gene>
    <name evidence="1" type="ORF">Vadar_011523</name>
</gene>
<dbReference type="EMBL" id="CM037159">
    <property type="protein sequence ID" value="KAH7865808.1"/>
    <property type="molecule type" value="Genomic_DNA"/>
</dbReference>
<keyword evidence="2" id="KW-1185">Reference proteome</keyword>
<reference evidence="1 2" key="1">
    <citation type="journal article" date="2021" name="Hortic Res">
        <title>High-quality reference genome and annotation aids understanding of berry development for evergreen blueberry (Vaccinium darrowii).</title>
        <authorList>
            <person name="Yu J."/>
            <person name="Hulse-Kemp A.M."/>
            <person name="Babiker E."/>
            <person name="Staton M."/>
        </authorList>
    </citation>
    <scope>NUCLEOTIDE SEQUENCE [LARGE SCALE GENOMIC DNA]</scope>
    <source>
        <strain evidence="2">cv. NJ 8807/NJ 8810</strain>
        <tissue evidence="1">Young leaf</tissue>
    </source>
</reference>
<sequence length="402" mass="43512">MDPLFLSLYVANFTADGMWWYNLNVLHGKCLDMATSGNIWTGSMLGTICRPVLHTRVSKMAKIGREKELEDSLQRLRGKSANIYSEMTEIRDYTKTFEQLSKTSILNLFERRYAHALTIGVGTMLLQQFGGSNGILFYASAIFEAAGTCVRFILTPPLLAPPCLPEIAQLPAAHGLPETATRPSITQVYVRRSSAVATPVAPSDTASVPTPSPPASPDPTLDLPIAHRKGCSVSVGTTAMAIIQIPFSALSVFLVDKFGRRPLLMVSAAGTCLGNILAGLGFLFQGFHYSTELSALLVLCGILVYSASFSAGMNATPYVLVSEIFPINIRGSAGSLAILANWLSSWIVSYSFNFLLDWSPPGVFFMFAAICGSTILFVAKFVPETKGQSLEQIQASMTHMLQ</sequence>
<accession>A0ACB7ZJC5</accession>
<evidence type="ECO:0000313" key="2">
    <source>
        <dbReference type="Proteomes" id="UP000828048"/>
    </source>
</evidence>
<protein>
    <submittedName>
        <fullName evidence="1">Uncharacterized protein</fullName>
    </submittedName>
</protein>
<dbReference type="Proteomes" id="UP000828048">
    <property type="component" value="Chromosome 9"/>
</dbReference>
<proteinExistence type="predicted"/>
<evidence type="ECO:0000313" key="1">
    <source>
        <dbReference type="EMBL" id="KAH7865808.1"/>
    </source>
</evidence>
<organism evidence="1 2">
    <name type="scientific">Vaccinium darrowii</name>
    <dbReference type="NCBI Taxonomy" id="229202"/>
    <lineage>
        <taxon>Eukaryota</taxon>
        <taxon>Viridiplantae</taxon>
        <taxon>Streptophyta</taxon>
        <taxon>Embryophyta</taxon>
        <taxon>Tracheophyta</taxon>
        <taxon>Spermatophyta</taxon>
        <taxon>Magnoliopsida</taxon>
        <taxon>eudicotyledons</taxon>
        <taxon>Gunneridae</taxon>
        <taxon>Pentapetalae</taxon>
        <taxon>asterids</taxon>
        <taxon>Ericales</taxon>
        <taxon>Ericaceae</taxon>
        <taxon>Vaccinioideae</taxon>
        <taxon>Vaccinieae</taxon>
        <taxon>Vaccinium</taxon>
    </lineage>
</organism>
<name>A0ACB7ZJC5_9ERIC</name>
<comment type="caution">
    <text evidence="1">The sequence shown here is derived from an EMBL/GenBank/DDBJ whole genome shotgun (WGS) entry which is preliminary data.</text>
</comment>